<reference evidence="2 3" key="1">
    <citation type="submission" date="2024-09" db="EMBL/GenBank/DDBJ databases">
        <authorList>
            <person name="Sun Q."/>
            <person name="Mori K."/>
        </authorList>
    </citation>
    <scope>NUCLEOTIDE SEQUENCE [LARGE SCALE GENOMIC DNA]</scope>
    <source>
        <strain evidence="2 3">TISTR 1856</strain>
    </source>
</reference>
<feature type="transmembrane region" description="Helical" evidence="1">
    <location>
        <begin position="188"/>
        <end position="207"/>
    </location>
</feature>
<evidence type="ECO:0000256" key="1">
    <source>
        <dbReference type="SAM" id="Phobius"/>
    </source>
</evidence>
<feature type="transmembrane region" description="Helical" evidence="1">
    <location>
        <begin position="548"/>
        <end position="569"/>
    </location>
</feature>
<dbReference type="RefSeq" id="WP_380136002.1">
    <property type="nucleotide sequence ID" value="NZ_JBHLUI010000003.1"/>
</dbReference>
<feature type="transmembrane region" description="Helical" evidence="1">
    <location>
        <begin position="335"/>
        <end position="357"/>
    </location>
</feature>
<evidence type="ECO:0008006" key="4">
    <source>
        <dbReference type="Google" id="ProtNLM"/>
    </source>
</evidence>
<sequence length="718" mass="73902">MLDASSPTGAPTPTREEHRWAGLLLTRVPVVLAAVVAAVTVVAVPLVLLDLWRPVVALPVVLVAAVAAGRLAVGVPDVAAPRWAALTCVGIAVAAAVWAGLTHAEHVVLRRDAGSLALYAHHLATVGGLPVDPRLGALGGAAALADPAFTLASPAYYEVGDVVVPQFLMGAPALFSLGAWAAGWTGLLLVPALLGGAAVLAVAGVTARTVGPRWAPLAAATLALAQPVLHANRSTYTEPPALLVFAAACAVLVEALRRVDQPRLAARLGGGAGLLLGAGGFLRIDFLREVALVLPVVAVLLALRHPAARALLAGTALPTVLAALAAVAYSRPYLATISASLLPLVAALVGLAVLSALGVRLARAGVLARTSVLTSARLAPVLTGLFAVVLLVVASRPLWMVTRQDPEDSGAKLVAGLQQNLGLPIDGGRTYAEHSLDWMAWYLGWPAVGLAGVAACVLLHRLVPALQGRAALPAWTAPFVVGVGSTLLTLYRPGITPDHPWADRRFVPLVLPFLVVLATAAVARLAARAPELLARVMPVTSRGLVSSGVSAFGVVLLVLPALLATWPVAGQRTERGEVAAVAQACRAFTEGDVALAVDPRSRNEWPQVLRGTCDVPSASLVIRSSVGAVGSEAYDQALREAVDRAAARIRAAGGRPVLVAAGGVLAPEETLARLGGTEPRQVTDLRTPEDQRVLITRPDGEQWISVDLWTAVAPLPAT</sequence>
<dbReference type="EMBL" id="JBHMDM010000004">
    <property type="protein sequence ID" value="MFB9376653.1"/>
    <property type="molecule type" value="Genomic_DNA"/>
</dbReference>
<evidence type="ECO:0000313" key="2">
    <source>
        <dbReference type="EMBL" id="MFB9376653.1"/>
    </source>
</evidence>
<feature type="transmembrane region" description="Helical" evidence="1">
    <location>
        <begin position="506"/>
        <end position="527"/>
    </location>
</feature>
<dbReference type="Proteomes" id="UP001589748">
    <property type="component" value="Unassembled WGS sequence"/>
</dbReference>
<proteinExistence type="predicted"/>
<feature type="transmembrane region" description="Helical" evidence="1">
    <location>
        <begin position="264"/>
        <end position="280"/>
    </location>
</feature>
<protein>
    <recommendedName>
        <fullName evidence="4">Dolichyl-phosphate-mannose-protein mannosyltransferase</fullName>
    </recommendedName>
</protein>
<evidence type="ECO:0000313" key="3">
    <source>
        <dbReference type="Proteomes" id="UP001589748"/>
    </source>
</evidence>
<feature type="transmembrane region" description="Helical" evidence="1">
    <location>
        <begin position="55"/>
        <end position="73"/>
    </location>
</feature>
<feature type="transmembrane region" description="Helical" evidence="1">
    <location>
        <begin position="378"/>
        <end position="399"/>
    </location>
</feature>
<feature type="transmembrane region" description="Helical" evidence="1">
    <location>
        <begin position="286"/>
        <end position="303"/>
    </location>
</feature>
<keyword evidence="1" id="KW-0812">Transmembrane</keyword>
<keyword evidence="3" id="KW-1185">Reference proteome</keyword>
<feature type="transmembrane region" description="Helical" evidence="1">
    <location>
        <begin position="310"/>
        <end position="329"/>
    </location>
</feature>
<feature type="transmembrane region" description="Helical" evidence="1">
    <location>
        <begin position="20"/>
        <end position="48"/>
    </location>
</feature>
<keyword evidence="1" id="KW-0472">Membrane</keyword>
<feature type="transmembrane region" description="Helical" evidence="1">
    <location>
        <begin position="239"/>
        <end position="257"/>
    </location>
</feature>
<feature type="transmembrane region" description="Helical" evidence="1">
    <location>
        <begin position="439"/>
        <end position="459"/>
    </location>
</feature>
<name>A0ABV5LRD9_9ACTN</name>
<feature type="transmembrane region" description="Helical" evidence="1">
    <location>
        <begin position="79"/>
        <end position="101"/>
    </location>
</feature>
<gene>
    <name evidence="2" type="ORF">ACFFVI_06700</name>
</gene>
<organism evidence="2 3">
    <name type="scientific">Kineococcus gynurae</name>
    <dbReference type="NCBI Taxonomy" id="452979"/>
    <lineage>
        <taxon>Bacteria</taxon>
        <taxon>Bacillati</taxon>
        <taxon>Actinomycetota</taxon>
        <taxon>Actinomycetes</taxon>
        <taxon>Kineosporiales</taxon>
        <taxon>Kineosporiaceae</taxon>
        <taxon>Kineococcus</taxon>
    </lineage>
</organism>
<feature type="transmembrane region" description="Helical" evidence="1">
    <location>
        <begin position="471"/>
        <end position="491"/>
    </location>
</feature>
<keyword evidence="1" id="KW-1133">Transmembrane helix</keyword>
<accession>A0ABV5LRD9</accession>
<feature type="transmembrane region" description="Helical" evidence="1">
    <location>
        <begin position="214"/>
        <end position="233"/>
    </location>
</feature>
<comment type="caution">
    <text evidence="2">The sequence shown here is derived from an EMBL/GenBank/DDBJ whole genome shotgun (WGS) entry which is preliminary data.</text>
</comment>